<keyword evidence="2" id="KW-1185">Reference proteome</keyword>
<comment type="caution">
    <text evidence="1">The sequence shown here is derived from an EMBL/GenBank/DDBJ whole genome shotgun (WGS) entry which is preliminary data.</text>
</comment>
<accession>A0A8H4K5A5</accession>
<dbReference type="Proteomes" id="UP000536711">
    <property type="component" value="Unassembled WGS sequence"/>
</dbReference>
<dbReference type="AlphaFoldDB" id="A0A8H4K5A5"/>
<gene>
    <name evidence="1" type="ORF">FACUT_1622</name>
</gene>
<reference evidence="1 2" key="1">
    <citation type="submission" date="2020-01" db="EMBL/GenBank/DDBJ databases">
        <title>Identification and distribution of gene clusters putatively required for synthesis of sphingolipid metabolism inhibitors in phylogenetically diverse species of the filamentous fungus Fusarium.</title>
        <authorList>
            <person name="Kim H.-S."/>
            <person name="Busman M."/>
            <person name="Brown D.W."/>
            <person name="Divon H."/>
            <person name="Uhlig S."/>
            <person name="Proctor R.H."/>
        </authorList>
    </citation>
    <scope>NUCLEOTIDE SEQUENCE [LARGE SCALE GENOMIC DNA]</scope>
    <source>
        <strain evidence="1 2">NRRL 13308</strain>
    </source>
</reference>
<protein>
    <submittedName>
        <fullName evidence="1">Uncharacterized protein</fullName>
    </submittedName>
</protein>
<dbReference type="EMBL" id="JAADJF010000035">
    <property type="protein sequence ID" value="KAF4443068.1"/>
    <property type="molecule type" value="Genomic_DNA"/>
</dbReference>
<proteinExistence type="predicted"/>
<name>A0A8H4K5A5_9HYPO</name>
<dbReference type="OrthoDB" id="5066017at2759"/>
<evidence type="ECO:0000313" key="1">
    <source>
        <dbReference type="EMBL" id="KAF4443068.1"/>
    </source>
</evidence>
<evidence type="ECO:0000313" key="2">
    <source>
        <dbReference type="Proteomes" id="UP000536711"/>
    </source>
</evidence>
<organism evidence="1 2">
    <name type="scientific">Fusarium acutatum</name>
    <dbReference type="NCBI Taxonomy" id="78861"/>
    <lineage>
        <taxon>Eukaryota</taxon>
        <taxon>Fungi</taxon>
        <taxon>Dikarya</taxon>
        <taxon>Ascomycota</taxon>
        <taxon>Pezizomycotina</taxon>
        <taxon>Sordariomycetes</taxon>
        <taxon>Hypocreomycetidae</taxon>
        <taxon>Hypocreales</taxon>
        <taxon>Nectriaceae</taxon>
        <taxon>Fusarium</taxon>
        <taxon>Fusarium fujikuroi species complex</taxon>
    </lineage>
</organism>
<sequence>MSDRTQLPSHKETNPPHAQLFIAINPPLNFSPKIDFKVPSRWMIAVFNPVTKTWLTAQGRQNENRYALIKGEAPPEHSKLFEVANIPVSELADVEARIRSVFPEEHPLGEAQFNRQYVCDVLNNLVDGGIIGEDRARDTFLTVETFSLQLKAT</sequence>